<dbReference type="AlphaFoldDB" id="F4RZK7"/>
<dbReference type="EMBL" id="GL883133">
    <property type="protein sequence ID" value="EGG02173.1"/>
    <property type="molecule type" value="Genomic_DNA"/>
</dbReference>
<accession>F4RZK7</accession>
<sequence length="138" mass="16102">MCDFVLSRLSILQTGRPHLHYPKLPLREVVKHPSYPNLEEPRLELSRLSILQTGRPHLHYPKLPLREVVKHPSYPNLEEPRLEPLITKLPVRTVMRKIYPVSLSNHSKKGIFPKDPAYPAYKLPSETRPTKPLRLRVI</sequence>
<dbReference type="HOGENOM" id="CLU_1855718_0_0_1"/>
<dbReference type="GeneID" id="18924060"/>
<evidence type="ECO:0000313" key="1">
    <source>
        <dbReference type="EMBL" id="EGG02173.1"/>
    </source>
</evidence>
<dbReference type="RefSeq" id="XP_007414710.1">
    <property type="nucleotide sequence ID" value="XM_007414648.1"/>
</dbReference>
<dbReference type="VEuPathDB" id="FungiDB:MELLADRAFT_110373"/>
<proteinExistence type="predicted"/>
<protein>
    <submittedName>
        <fullName evidence="1">Uncharacterized protein</fullName>
    </submittedName>
</protein>
<keyword evidence="2" id="KW-1185">Reference proteome</keyword>
<dbReference type="InParanoid" id="F4RZK7"/>
<evidence type="ECO:0000313" key="2">
    <source>
        <dbReference type="Proteomes" id="UP000001072"/>
    </source>
</evidence>
<dbReference type="Proteomes" id="UP000001072">
    <property type="component" value="Unassembled WGS sequence"/>
</dbReference>
<organism evidence="2">
    <name type="scientific">Melampsora larici-populina (strain 98AG31 / pathotype 3-4-7)</name>
    <name type="common">Poplar leaf rust fungus</name>
    <dbReference type="NCBI Taxonomy" id="747676"/>
    <lineage>
        <taxon>Eukaryota</taxon>
        <taxon>Fungi</taxon>
        <taxon>Dikarya</taxon>
        <taxon>Basidiomycota</taxon>
        <taxon>Pucciniomycotina</taxon>
        <taxon>Pucciniomycetes</taxon>
        <taxon>Pucciniales</taxon>
        <taxon>Melampsoraceae</taxon>
        <taxon>Melampsora</taxon>
    </lineage>
</organism>
<name>F4RZK7_MELLP</name>
<dbReference type="KEGG" id="mlr:MELLADRAFT_110373"/>
<gene>
    <name evidence="1" type="ORF">MELLADRAFT_110373</name>
</gene>
<reference evidence="2" key="1">
    <citation type="journal article" date="2011" name="Proc. Natl. Acad. Sci. U.S.A.">
        <title>Obligate biotrophy features unraveled by the genomic analysis of rust fungi.</title>
        <authorList>
            <person name="Duplessis S."/>
            <person name="Cuomo C.A."/>
            <person name="Lin Y.-C."/>
            <person name="Aerts A."/>
            <person name="Tisserant E."/>
            <person name="Veneault-Fourrey C."/>
            <person name="Joly D.L."/>
            <person name="Hacquard S."/>
            <person name="Amselem J."/>
            <person name="Cantarel B.L."/>
            <person name="Chiu R."/>
            <person name="Coutinho P.M."/>
            <person name="Feau N."/>
            <person name="Field M."/>
            <person name="Frey P."/>
            <person name="Gelhaye E."/>
            <person name="Goldberg J."/>
            <person name="Grabherr M.G."/>
            <person name="Kodira C.D."/>
            <person name="Kohler A."/>
            <person name="Kuees U."/>
            <person name="Lindquist E.A."/>
            <person name="Lucas S.M."/>
            <person name="Mago R."/>
            <person name="Mauceli E."/>
            <person name="Morin E."/>
            <person name="Murat C."/>
            <person name="Pangilinan J.L."/>
            <person name="Park R."/>
            <person name="Pearson M."/>
            <person name="Quesneville H."/>
            <person name="Rouhier N."/>
            <person name="Sakthikumar S."/>
            <person name="Salamov A.A."/>
            <person name="Schmutz J."/>
            <person name="Selles B."/>
            <person name="Shapiro H."/>
            <person name="Tanguay P."/>
            <person name="Tuskan G.A."/>
            <person name="Henrissat B."/>
            <person name="Van de Peer Y."/>
            <person name="Rouze P."/>
            <person name="Ellis J.G."/>
            <person name="Dodds P.N."/>
            <person name="Schein J.E."/>
            <person name="Zhong S."/>
            <person name="Hamelin R.C."/>
            <person name="Grigoriev I.V."/>
            <person name="Szabo L.J."/>
            <person name="Martin F."/>
        </authorList>
    </citation>
    <scope>NUCLEOTIDE SEQUENCE [LARGE SCALE GENOMIC DNA]</scope>
    <source>
        <strain evidence="2">98AG31 / pathotype 3-4-7</strain>
    </source>
</reference>